<dbReference type="Gene3D" id="2.170.270.10">
    <property type="entry name" value="SET domain"/>
    <property type="match status" value="1"/>
</dbReference>
<keyword evidence="5" id="KW-0677">Repeat</keyword>
<dbReference type="InterPro" id="IPR036236">
    <property type="entry name" value="Znf_C2H2_sf"/>
</dbReference>
<dbReference type="SMART" id="SM00317">
    <property type="entry name" value="SET"/>
    <property type="match status" value="1"/>
</dbReference>
<reference evidence="22" key="1">
    <citation type="journal article" date="2013" name="Nat. Genet.">
        <title>The draft genomes of soft-shell turtle and green sea turtle yield insights into the development and evolution of the turtle-specific body plan.</title>
        <authorList>
            <person name="Wang Z."/>
            <person name="Pascual-Anaya J."/>
            <person name="Zadissa A."/>
            <person name="Li W."/>
            <person name="Niimura Y."/>
            <person name="Huang Z."/>
            <person name="Li C."/>
            <person name="White S."/>
            <person name="Xiong Z."/>
            <person name="Fang D."/>
            <person name="Wang B."/>
            <person name="Ming Y."/>
            <person name="Chen Y."/>
            <person name="Zheng Y."/>
            <person name="Kuraku S."/>
            <person name="Pignatelli M."/>
            <person name="Herrero J."/>
            <person name="Beal K."/>
            <person name="Nozawa M."/>
            <person name="Li Q."/>
            <person name="Wang J."/>
            <person name="Zhang H."/>
            <person name="Yu L."/>
            <person name="Shigenobu S."/>
            <person name="Wang J."/>
            <person name="Liu J."/>
            <person name="Flicek P."/>
            <person name="Searle S."/>
            <person name="Wang J."/>
            <person name="Kuratani S."/>
            <person name="Yin Y."/>
            <person name="Aken B."/>
            <person name="Zhang G."/>
            <person name="Irie N."/>
        </authorList>
    </citation>
    <scope>NUCLEOTIDE SEQUENCE [LARGE SCALE GENOMIC DNA]</scope>
</reference>
<keyword evidence="12" id="KW-0804">Transcription</keyword>
<evidence type="ECO:0000256" key="10">
    <source>
        <dbReference type="ARBA" id="ARBA00023125"/>
    </source>
</evidence>
<dbReference type="GO" id="GO:0002250">
    <property type="term" value="P:adaptive immune response"/>
    <property type="evidence" value="ECO:0007669"/>
    <property type="project" value="UniProtKB-KW"/>
</dbReference>
<evidence type="ECO:0000256" key="14">
    <source>
        <dbReference type="ARBA" id="ARBA00074461"/>
    </source>
</evidence>
<evidence type="ECO:0000256" key="3">
    <source>
        <dbReference type="ARBA" id="ARBA00022588"/>
    </source>
</evidence>
<keyword evidence="13" id="KW-0539">Nucleus</keyword>
<organism evidence="21 22">
    <name type="scientific">Chelonia mydas</name>
    <name type="common">Green sea-turtle</name>
    <name type="synonym">Chelonia agassizi</name>
    <dbReference type="NCBI Taxonomy" id="8469"/>
    <lineage>
        <taxon>Eukaryota</taxon>
        <taxon>Metazoa</taxon>
        <taxon>Chordata</taxon>
        <taxon>Craniata</taxon>
        <taxon>Vertebrata</taxon>
        <taxon>Euteleostomi</taxon>
        <taxon>Archelosauria</taxon>
        <taxon>Testudinata</taxon>
        <taxon>Testudines</taxon>
        <taxon>Cryptodira</taxon>
        <taxon>Durocryptodira</taxon>
        <taxon>Americhelydia</taxon>
        <taxon>Chelonioidea</taxon>
        <taxon>Cheloniidae</taxon>
        <taxon>Chelonia</taxon>
    </lineage>
</organism>
<accession>M7B1Y0</accession>
<evidence type="ECO:0000313" key="22">
    <source>
        <dbReference type="Proteomes" id="UP000031443"/>
    </source>
</evidence>
<evidence type="ECO:0000256" key="16">
    <source>
        <dbReference type="ARBA" id="ARBA00078155"/>
    </source>
</evidence>
<evidence type="ECO:0000256" key="2">
    <source>
        <dbReference type="ARBA" id="ARBA00006991"/>
    </source>
</evidence>
<dbReference type="PANTHER" id="PTHR16515">
    <property type="entry name" value="PR DOMAIN ZINC FINGER PROTEIN"/>
    <property type="match status" value="1"/>
</dbReference>
<keyword evidence="10" id="KW-0238">DNA-binding</keyword>
<dbReference type="PROSITE" id="PS50280">
    <property type="entry name" value="SET"/>
    <property type="match status" value="1"/>
</dbReference>
<keyword evidence="9" id="KW-0805">Transcription regulation</keyword>
<evidence type="ECO:0000256" key="8">
    <source>
        <dbReference type="ARBA" id="ARBA00022859"/>
    </source>
</evidence>
<feature type="region of interest" description="Disordered" evidence="18">
    <location>
        <begin position="619"/>
        <end position="690"/>
    </location>
</feature>
<dbReference type="SUPFAM" id="SSF57667">
    <property type="entry name" value="beta-beta-alpha zinc fingers"/>
    <property type="match status" value="1"/>
</dbReference>
<comment type="similarity">
    <text evidence="2">Belongs to the krueppel C2H2-type zinc-finger protein family.</text>
</comment>
<dbReference type="FunFam" id="3.30.160.60:FF:000132">
    <property type="entry name" value="PR domain zinc finger protein 1"/>
    <property type="match status" value="1"/>
</dbReference>
<keyword evidence="8" id="KW-0391">Immunity</keyword>
<evidence type="ECO:0000256" key="13">
    <source>
        <dbReference type="ARBA" id="ARBA00023242"/>
    </source>
</evidence>
<dbReference type="eggNOG" id="KOG2461">
    <property type="taxonomic scope" value="Eukaryota"/>
</dbReference>
<dbReference type="SUPFAM" id="SSF82199">
    <property type="entry name" value="SET domain"/>
    <property type="match status" value="1"/>
</dbReference>
<protein>
    <recommendedName>
        <fullName evidence="14">Tissue-resident T-cell transcription regulator protein ZNF683</fullName>
    </recommendedName>
    <alternativeName>
        <fullName evidence="15">Homolog of Blimp-1 in T-cell</fullName>
    </alternativeName>
    <alternativeName>
        <fullName evidence="16">Zinc finger protein 683</fullName>
    </alternativeName>
</protein>
<keyword evidence="7" id="KW-0862">Zinc</keyword>
<dbReference type="GO" id="GO:0005634">
    <property type="term" value="C:nucleus"/>
    <property type="evidence" value="ECO:0007669"/>
    <property type="project" value="UniProtKB-SubCell"/>
</dbReference>
<dbReference type="InterPro" id="IPR046341">
    <property type="entry name" value="SET_dom_sf"/>
</dbReference>
<dbReference type="Gene3D" id="3.30.160.60">
    <property type="entry name" value="Classic Zinc Finger"/>
    <property type="match status" value="2"/>
</dbReference>
<feature type="compositionally biased region" description="Low complexity" evidence="18">
    <location>
        <begin position="814"/>
        <end position="825"/>
    </location>
</feature>
<comment type="subcellular location">
    <subcellularLocation>
        <location evidence="1">Nucleus</location>
    </subcellularLocation>
</comment>
<feature type="region of interest" description="Disordered" evidence="18">
    <location>
        <begin position="582"/>
        <end position="601"/>
    </location>
</feature>
<keyword evidence="6 17" id="KW-0863">Zinc-finger</keyword>
<dbReference type="AlphaFoldDB" id="M7B1Y0"/>
<dbReference type="GO" id="GO:0008270">
    <property type="term" value="F:zinc ion binding"/>
    <property type="evidence" value="ECO:0007669"/>
    <property type="project" value="UniProtKB-KW"/>
</dbReference>
<evidence type="ECO:0000256" key="7">
    <source>
        <dbReference type="ARBA" id="ARBA00022833"/>
    </source>
</evidence>
<evidence type="ECO:0000256" key="17">
    <source>
        <dbReference type="PROSITE-ProRule" id="PRU00042"/>
    </source>
</evidence>
<feature type="compositionally biased region" description="Basic and acidic residues" evidence="18">
    <location>
        <begin position="908"/>
        <end position="920"/>
    </location>
</feature>
<evidence type="ECO:0000256" key="12">
    <source>
        <dbReference type="ARBA" id="ARBA00023163"/>
    </source>
</evidence>
<dbReference type="EMBL" id="KB546907">
    <property type="protein sequence ID" value="EMP31069.1"/>
    <property type="molecule type" value="Genomic_DNA"/>
</dbReference>
<feature type="region of interest" description="Disordered" evidence="18">
    <location>
        <begin position="186"/>
        <end position="245"/>
    </location>
</feature>
<proteinExistence type="inferred from homology"/>
<evidence type="ECO:0000259" key="20">
    <source>
        <dbReference type="PROSITE" id="PS50280"/>
    </source>
</evidence>
<feature type="domain" description="C2H2-type" evidence="19">
    <location>
        <begin position="524"/>
        <end position="551"/>
    </location>
</feature>
<feature type="compositionally biased region" description="Basic and acidic residues" evidence="18">
    <location>
        <begin position="660"/>
        <end position="678"/>
    </location>
</feature>
<dbReference type="GO" id="GO:0002682">
    <property type="term" value="P:regulation of immune system process"/>
    <property type="evidence" value="ECO:0007669"/>
    <property type="project" value="UniProtKB-ARBA"/>
</dbReference>
<feature type="region of interest" description="Disordered" evidence="18">
    <location>
        <begin position="549"/>
        <end position="573"/>
    </location>
</feature>
<dbReference type="PANTHER" id="PTHR16515:SF68">
    <property type="entry name" value="PR DOMAIN ZINC FINGER PROTEIN 1"/>
    <property type="match status" value="1"/>
</dbReference>
<evidence type="ECO:0000256" key="18">
    <source>
        <dbReference type="SAM" id="MobiDB-lite"/>
    </source>
</evidence>
<evidence type="ECO:0000259" key="19">
    <source>
        <dbReference type="PROSITE" id="PS50157"/>
    </source>
</evidence>
<feature type="region of interest" description="Disordered" evidence="18">
    <location>
        <begin position="872"/>
        <end position="937"/>
    </location>
</feature>
<dbReference type="GO" id="GO:0001227">
    <property type="term" value="F:DNA-binding transcription repressor activity, RNA polymerase II-specific"/>
    <property type="evidence" value="ECO:0007669"/>
    <property type="project" value="InterPro"/>
</dbReference>
<dbReference type="CDD" id="cd19187">
    <property type="entry name" value="PR-SET_PRDM1"/>
    <property type="match status" value="1"/>
</dbReference>
<feature type="compositionally biased region" description="Basic and acidic residues" evidence="18">
    <location>
        <begin position="882"/>
        <end position="891"/>
    </location>
</feature>
<dbReference type="FunFam" id="3.30.160.60:FF:001272">
    <property type="entry name" value="Zinc finger protein 683"/>
    <property type="match status" value="1"/>
</dbReference>
<feature type="domain" description="C2H2-type" evidence="19">
    <location>
        <begin position="496"/>
        <end position="523"/>
    </location>
</feature>
<dbReference type="GO" id="GO:0051239">
    <property type="term" value="P:regulation of multicellular organismal process"/>
    <property type="evidence" value="ECO:0007669"/>
    <property type="project" value="UniProtKB-ARBA"/>
</dbReference>
<dbReference type="Pfam" id="PF00096">
    <property type="entry name" value="zf-C2H2"/>
    <property type="match status" value="2"/>
</dbReference>
<gene>
    <name evidence="21" type="ORF">UY3_11753</name>
</gene>
<dbReference type="InterPro" id="IPR050331">
    <property type="entry name" value="Zinc_finger"/>
</dbReference>
<dbReference type="GO" id="GO:0000978">
    <property type="term" value="F:RNA polymerase II cis-regulatory region sequence-specific DNA binding"/>
    <property type="evidence" value="ECO:0007669"/>
    <property type="project" value="TreeGrafter"/>
</dbReference>
<evidence type="ECO:0000256" key="15">
    <source>
        <dbReference type="ARBA" id="ARBA00075301"/>
    </source>
</evidence>
<name>M7B1Y0_CHEMY</name>
<evidence type="ECO:0000256" key="6">
    <source>
        <dbReference type="ARBA" id="ARBA00022771"/>
    </source>
</evidence>
<dbReference type="PROSITE" id="PS50157">
    <property type="entry name" value="ZINC_FINGER_C2H2_2"/>
    <property type="match status" value="2"/>
</dbReference>
<keyword evidence="4" id="KW-0479">Metal-binding</keyword>
<evidence type="ECO:0000256" key="11">
    <source>
        <dbReference type="ARBA" id="ARBA00023130"/>
    </source>
</evidence>
<evidence type="ECO:0000313" key="21">
    <source>
        <dbReference type="EMBL" id="EMP31069.1"/>
    </source>
</evidence>
<dbReference type="Proteomes" id="UP000031443">
    <property type="component" value="Unassembled WGS sequence"/>
</dbReference>
<dbReference type="SMART" id="SM00355">
    <property type="entry name" value="ZnF_C2H2"/>
    <property type="match status" value="2"/>
</dbReference>
<dbReference type="STRING" id="8469.M7B1Y0"/>
<dbReference type="GO" id="GO:0005737">
    <property type="term" value="C:cytoplasm"/>
    <property type="evidence" value="ECO:0007669"/>
    <property type="project" value="TreeGrafter"/>
</dbReference>
<keyword evidence="22" id="KW-1185">Reference proteome</keyword>
<feature type="compositionally biased region" description="Basic and acidic residues" evidence="18">
    <location>
        <begin position="549"/>
        <end position="560"/>
    </location>
</feature>
<feature type="compositionally biased region" description="Acidic residues" evidence="18">
    <location>
        <begin position="219"/>
        <end position="230"/>
    </location>
</feature>
<keyword evidence="11" id="KW-1064">Adaptive immunity</keyword>
<feature type="region of interest" description="Disordered" evidence="18">
    <location>
        <begin position="771"/>
        <end position="794"/>
    </location>
</feature>
<evidence type="ECO:0000256" key="4">
    <source>
        <dbReference type="ARBA" id="ARBA00022723"/>
    </source>
</evidence>
<feature type="region of interest" description="Disordered" evidence="18">
    <location>
        <begin position="814"/>
        <end position="854"/>
    </location>
</feature>
<dbReference type="GO" id="GO:0045165">
    <property type="term" value="P:cell fate commitment"/>
    <property type="evidence" value="ECO:0007669"/>
    <property type="project" value="TreeGrafter"/>
</dbReference>
<evidence type="ECO:0000256" key="1">
    <source>
        <dbReference type="ARBA" id="ARBA00004123"/>
    </source>
</evidence>
<dbReference type="InterPro" id="IPR001214">
    <property type="entry name" value="SET_dom"/>
</dbReference>
<feature type="domain" description="SET" evidence="20">
    <location>
        <begin position="46"/>
        <end position="162"/>
    </location>
</feature>
<dbReference type="InterPro" id="IPR013087">
    <property type="entry name" value="Znf_C2H2_type"/>
</dbReference>
<evidence type="ECO:0000256" key="5">
    <source>
        <dbReference type="ARBA" id="ARBA00022737"/>
    </source>
</evidence>
<keyword evidence="3" id="KW-0399">Innate immunity</keyword>
<feature type="region of interest" description="Disordered" evidence="18">
    <location>
        <begin position="258"/>
        <end position="286"/>
    </location>
</feature>
<evidence type="ECO:0000256" key="9">
    <source>
        <dbReference type="ARBA" id="ARBA00023015"/>
    </source>
</evidence>
<dbReference type="InterPro" id="IPR044413">
    <property type="entry name" value="PRDM1_PR-SET"/>
</dbReference>
<dbReference type="PROSITE" id="PS00028">
    <property type="entry name" value="ZINC_FINGER_C2H2_1"/>
    <property type="match status" value="2"/>
</dbReference>
<dbReference type="Pfam" id="PF21549">
    <property type="entry name" value="PRDM2_PR"/>
    <property type="match status" value="1"/>
</dbReference>
<dbReference type="GO" id="GO:0045087">
    <property type="term" value="P:innate immune response"/>
    <property type="evidence" value="ECO:0007669"/>
    <property type="project" value="UniProtKB-KW"/>
</dbReference>
<sequence>MKGERRAMLHWREADFQERCTYIVKDQPCEMLTRPDFPRAQASLPRNLAFRRNSSHKVVAVLSREYIPAGTCFGPLVGEVYTKENVPKNADRKHFWRIYAPWGELHHFIDAHDPRRSNWMRYVNPTPDALAQNLVACQNGLEIYFYTLKPIVTGAELLVWYSHEFAESLQCPLPGELEHDGLWKSTAEAPATPGPQPPQGGSAANPNPTAKHAQSKEAEEGDEDESVDVEALDRGVPPSPAGCRRAVLSGQLPQEVKLWPLGRSPFPSAPGKEGAPEKPSQRAASPRNQAVLGFCPYGPTTSLCKELQCCLSSLSPSCPLYLPTGHLPQPYLHACGTIPAHSPRFVLPPQAMPFLPALPLSRAGEIPPLGLPAQDPQVYAYARGDGTSPYPGLYATVLPHEKQEAHELRKPQDVLIALQSGAFSFPGLDNGPKQYLSPAGGTSYTSEVQQQKPTSLLAHPLEAINLSMPKFCPPSGRLGTTPVPYPLKKQNGKIKYECNICAKSFGQLSNLKVHLRVHSGERPFQCHICKKCFTQLAHLQKHHLVHTGEKPHKCLKDTSPYRHLSPGGSSRHPAAVVERVLAEDQAGSPQRDPPRAKKGGIRRRLAQLFSRSEISLTELQRKEGSWDGPSAPGAATHQDGKGKGRRKEKRSTLQGSLQRMAEEDKSSAGGRRSEERPRPSGPQKSSSKLHALSYSESDLWRNGLLRTFGTLPWRRRQSSHLELSGTGAGGTGHLGSSLGKPWPFGRLQRPAVGSDLDMAGRLDLCSAGNLAKEQETPEPSAWPRDTGNSKPAIPSQVEIFTSFDSLLGKENESSWGGSVSISSTSLDFPTSPETQEEDYKLPAAQEEPSRASEPLPEWAERVFQEYLDSGTFRPKVAGQPDHVSHGHRESISEPETCPFTSPAYNRISRTEDPAIGRESPEWPLETISGVEPAPAKRPAKIRYEEVERRCDALAPARFARQVARRFLQ</sequence>